<evidence type="ECO:0000256" key="7">
    <source>
        <dbReference type="ARBA" id="ARBA00022840"/>
    </source>
</evidence>
<dbReference type="PANTHER" id="PTHR32182">
    <property type="entry name" value="DNA REPLICATION AND REPAIR PROTEIN RECF"/>
    <property type="match status" value="1"/>
</dbReference>
<dbReference type="Gene3D" id="1.20.1050.90">
    <property type="entry name" value="RecF/RecN/SMC, N-terminal domain"/>
    <property type="match status" value="1"/>
</dbReference>
<reference evidence="12 13" key="1">
    <citation type="journal article" date="2017" name="Int. J. Syst. Evol. Microbiol.">
        <title>Roseitalea porphyridii gen. nov., sp. nov., isolated from a red alga, and reclassification of Hoeflea suaedae Chung et al. 2013 as Pseudohoeflea suaedae gen. nov., comb. nov.</title>
        <authorList>
            <person name="Hyeon J.W."/>
            <person name="Jeong S.E."/>
            <person name="Baek K."/>
            <person name="Jeon C.O."/>
        </authorList>
    </citation>
    <scope>NUCLEOTIDE SEQUENCE [LARGE SCALE GENOMIC DNA]</scope>
    <source>
        <strain evidence="12 13">MA7-20</strain>
    </source>
</reference>
<dbReference type="NCBIfam" id="TIGR00611">
    <property type="entry name" value="recf"/>
    <property type="match status" value="1"/>
</dbReference>
<dbReference type="GO" id="GO:0003697">
    <property type="term" value="F:single-stranded DNA binding"/>
    <property type="evidence" value="ECO:0007669"/>
    <property type="project" value="UniProtKB-UniRule"/>
</dbReference>
<evidence type="ECO:0000259" key="11">
    <source>
        <dbReference type="SMART" id="SM00382"/>
    </source>
</evidence>
<dbReference type="InterPro" id="IPR027417">
    <property type="entry name" value="P-loop_NTPase"/>
</dbReference>
<dbReference type="SMART" id="SM00382">
    <property type="entry name" value="AAA"/>
    <property type="match status" value="1"/>
</dbReference>
<comment type="subcellular location">
    <subcellularLocation>
        <location evidence="1 9 10">Cytoplasm</location>
    </subcellularLocation>
</comment>
<keyword evidence="4 9" id="KW-0963">Cytoplasm</keyword>
<comment type="function">
    <text evidence="9 10">The RecF protein is involved in DNA metabolism; it is required for DNA replication and normal SOS inducibility. RecF binds preferentially to single-stranded, linear DNA. It also seems to bind ATP.</text>
</comment>
<dbReference type="SUPFAM" id="SSF52540">
    <property type="entry name" value="P-loop containing nucleoside triphosphate hydrolases"/>
    <property type="match status" value="1"/>
</dbReference>
<evidence type="ECO:0000256" key="8">
    <source>
        <dbReference type="ARBA" id="ARBA00023125"/>
    </source>
</evidence>
<dbReference type="AlphaFoldDB" id="A0A4P6UY38"/>
<evidence type="ECO:0000256" key="9">
    <source>
        <dbReference type="HAMAP-Rule" id="MF_00365"/>
    </source>
</evidence>
<keyword evidence="13" id="KW-1185">Reference proteome</keyword>
<dbReference type="InterPro" id="IPR003593">
    <property type="entry name" value="AAA+_ATPase"/>
</dbReference>
<organism evidence="12 13">
    <name type="scientific">Roseitalea porphyridii</name>
    <dbReference type="NCBI Taxonomy" id="1852022"/>
    <lineage>
        <taxon>Bacteria</taxon>
        <taxon>Pseudomonadati</taxon>
        <taxon>Pseudomonadota</taxon>
        <taxon>Alphaproteobacteria</taxon>
        <taxon>Hyphomicrobiales</taxon>
        <taxon>Ahrensiaceae</taxon>
        <taxon>Roseitalea</taxon>
    </lineage>
</organism>
<dbReference type="KEGG" id="rpod:E0E05_03215"/>
<dbReference type="EMBL" id="CP036532">
    <property type="protein sequence ID" value="QBK29695.1"/>
    <property type="molecule type" value="Genomic_DNA"/>
</dbReference>
<dbReference type="GeneID" id="90766295"/>
<evidence type="ECO:0000256" key="5">
    <source>
        <dbReference type="ARBA" id="ARBA00022705"/>
    </source>
</evidence>
<evidence type="ECO:0000256" key="6">
    <source>
        <dbReference type="ARBA" id="ARBA00022741"/>
    </source>
</evidence>
<dbReference type="GO" id="GO:0005737">
    <property type="term" value="C:cytoplasm"/>
    <property type="evidence" value="ECO:0007669"/>
    <property type="project" value="UniProtKB-SubCell"/>
</dbReference>
<evidence type="ECO:0000313" key="13">
    <source>
        <dbReference type="Proteomes" id="UP000293719"/>
    </source>
</evidence>
<evidence type="ECO:0000256" key="2">
    <source>
        <dbReference type="ARBA" id="ARBA00008016"/>
    </source>
</evidence>
<protein>
    <recommendedName>
        <fullName evidence="3 9">DNA replication and repair protein RecF</fullName>
    </recommendedName>
</protein>
<keyword evidence="9 10" id="KW-0234">DNA repair</keyword>
<dbReference type="InterPro" id="IPR001238">
    <property type="entry name" value="DNA-binding_RecF"/>
</dbReference>
<evidence type="ECO:0000313" key="12">
    <source>
        <dbReference type="EMBL" id="QBK29695.1"/>
    </source>
</evidence>
<proteinExistence type="inferred from homology"/>
<accession>A0A4P6UY38</accession>
<dbReference type="Gene3D" id="3.40.50.300">
    <property type="entry name" value="P-loop containing nucleotide triphosphate hydrolases"/>
    <property type="match status" value="1"/>
</dbReference>
<feature type="binding site" evidence="9">
    <location>
        <begin position="34"/>
        <end position="41"/>
    </location>
    <ligand>
        <name>ATP</name>
        <dbReference type="ChEBI" id="CHEBI:30616"/>
    </ligand>
</feature>
<keyword evidence="8 9" id="KW-0238">DNA-binding</keyword>
<dbReference type="GO" id="GO:0005524">
    <property type="term" value="F:ATP binding"/>
    <property type="evidence" value="ECO:0007669"/>
    <property type="project" value="UniProtKB-UniRule"/>
</dbReference>
<name>A0A4P6UY38_9HYPH</name>
<keyword evidence="9 10" id="KW-0742">SOS response</keyword>
<keyword evidence="9 10" id="KW-0227">DNA damage</keyword>
<dbReference type="GO" id="GO:0000731">
    <property type="term" value="P:DNA synthesis involved in DNA repair"/>
    <property type="evidence" value="ECO:0007669"/>
    <property type="project" value="TreeGrafter"/>
</dbReference>
<sequence length="384" mass="40717">MSVRVRLAEVTLTDFRNYGRASATLDGRHVVLAGPNGAGKTNLIEAISLLSPGRGLRRAQLSDMTRKGAPDGFSVFMRLNRDDDSFAVGTGTAGGTPGDDGARLRRVRINGTTARSVDELLGLARVLWLTPAMDGLFTGPAADRRRFVDRMVLAIDPAHGKRARDYEQAMRQRNRLLESGHGAQTEAMFAAIEAQLAALGTAMIAARQELVTLLSDLIAAGGDDGPFARAAIVLSGELEQTHAHGASAGEIETMLAGDLAAGRHRDRAAGRTLAGPHRADLHVLHAQKGIEAGLCSTGEQKALLTGLVLAHAGLTARVSGMTPILLLDEIAAHLDPERRAALFDRVDHLGGQAFMTGTDRSLFDALGPRAQYFRVTEGTVSEDG</sequence>
<keyword evidence="7 9" id="KW-0067">ATP-binding</keyword>
<evidence type="ECO:0000256" key="3">
    <source>
        <dbReference type="ARBA" id="ARBA00020170"/>
    </source>
</evidence>
<evidence type="ECO:0000256" key="4">
    <source>
        <dbReference type="ARBA" id="ARBA00022490"/>
    </source>
</evidence>
<keyword evidence="6 9" id="KW-0547">Nucleotide-binding</keyword>
<feature type="domain" description="AAA+ ATPase" evidence="11">
    <location>
        <begin position="26"/>
        <end position="376"/>
    </location>
</feature>
<dbReference type="InterPro" id="IPR003395">
    <property type="entry name" value="RecF/RecN/SMC_N"/>
</dbReference>
<dbReference type="Proteomes" id="UP000293719">
    <property type="component" value="Chromosome"/>
</dbReference>
<dbReference type="PROSITE" id="PS00617">
    <property type="entry name" value="RECF_1"/>
    <property type="match status" value="1"/>
</dbReference>
<dbReference type="HAMAP" id="MF_00365">
    <property type="entry name" value="RecF"/>
    <property type="match status" value="1"/>
</dbReference>
<dbReference type="GO" id="GO:0006260">
    <property type="term" value="P:DNA replication"/>
    <property type="evidence" value="ECO:0007669"/>
    <property type="project" value="UniProtKB-UniRule"/>
</dbReference>
<evidence type="ECO:0000256" key="10">
    <source>
        <dbReference type="RuleBase" id="RU000578"/>
    </source>
</evidence>
<dbReference type="OrthoDB" id="9803889at2"/>
<gene>
    <name evidence="9 12" type="primary">recF</name>
    <name evidence="12" type="ORF">E0E05_03215</name>
</gene>
<keyword evidence="5 9" id="KW-0235">DNA replication</keyword>
<dbReference type="InterPro" id="IPR018078">
    <property type="entry name" value="DNA-binding_RecF_CS"/>
</dbReference>
<dbReference type="PROSITE" id="PS00618">
    <property type="entry name" value="RECF_2"/>
    <property type="match status" value="1"/>
</dbReference>
<comment type="similarity">
    <text evidence="2 9 10">Belongs to the RecF family.</text>
</comment>
<dbReference type="GO" id="GO:0009432">
    <property type="term" value="P:SOS response"/>
    <property type="evidence" value="ECO:0007669"/>
    <property type="project" value="UniProtKB-UniRule"/>
</dbReference>
<dbReference type="Pfam" id="PF02463">
    <property type="entry name" value="SMC_N"/>
    <property type="match status" value="1"/>
</dbReference>
<dbReference type="GO" id="GO:0006302">
    <property type="term" value="P:double-strand break repair"/>
    <property type="evidence" value="ECO:0007669"/>
    <property type="project" value="TreeGrafter"/>
</dbReference>
<dbReference type="PANTHER" id="PTHR32182:SF0">
    <property type="entry name" value="DNA REPLICATION AND REPAIR PROTEIN RECF"/>
    <property type="match status" value="1"/>
</dbReference>
<dbReference type="InterPro" id="IPR042174">
    <property type="entry name" value="RecF_2"/>
</dbReference>
<dbReference type="RefSeq" id="WP_131615410.1">
    <property type="nucleotide sequence ID" value="NZ_CP036532.1"/>
</dbReference>
<evidence type="ECO:0000256" key="1">
    <source>
        <dbReference type="ARBA" id="ARBA00004496"/>
    </source>
</evidence>